<proteinExistence type="predicted"/>
<dbReference type="EMBL" id="PPSL01000012">
    <property type="protein sequence ID" value="PQJ08791.1"/>
    <property type="molecule type" value="Genomic_DNA"/>
</dbReference>
<gene>
    <name evidence="2" type="ORF">CJD36_022315</name>
</gene>
<comment type="caution">
    <text evidence="2">The sequence shown here is derived from an EMBL/GenBank/DDBJ whole genome shotgun (WGS) entry which is preliminary data.</text>
</comment>
<sequence length="77" mass="8745">MQPTKLSHRIFAVSLLLFCTTNTQAQNVEVLFTGIKSTKGQIIVKIFTNEKNFKEDKALKAVRFKKMTLLMVNSLAK</sequence>
<evidence type="ECO:0000313" key="2">
    <source>
        <dbReference type="EMBL" id="PQJ08791.1"/>
    </source>
</evidence>
<feature type="chain" id="PRO_5015412914" evidence="1">
    <location>
        <begin position="26"/>
        <end position="77"/>
    </location>
</feature>
<name>A0A2S7SQ82_9BACT</name>
<accession>A0A2S7SQ82</accession>
<feature type="signal peptide" evidence="1">
    <location>
        <begin position="1"/>
        <end position="25"/>
    </location>
</feature>
<keyword evidence="1" id="KW-0732">Signal</keyword>
<keyword evidence="3" id="KW-1185">Reference proteome</keyword>
<protein>
    <submittedName>
        <fullName evidence="2">Uncharacterized protein</fullName>
    </submittedName>
</protein>
<organism evidence="2 3">
    <name type="scientific">Flavipsychrobacter stenotrophus</name>
    <dbReference type="NCBI Taxonomy" id="2077091"/>
    <lineage>
        <taxon>Bacteria</taxon>
        <taxon>Pseudomonadati</taxon>
        <taxon>Bacteroidota</taxon>
        <taxon>Chitinophagia</taxon>
        <taxon>Chitinophagales</taxon>
        <taxon>Chitinophagaceae</taxon>
        <taxon>Flavipsychrobacter</taxon>
    </lineage>
</organism>
<evidence type="ECO:0000256" key="1">
    <source>
        <dbReference type="SAM" id="SignalP"/>
    </source>
</evidence>
<dbReference type="Proteomes" id="UP000239872">
    <property type="component" value="Unassembled WGS sequence"/>
</dbReference>
<reference evidence="2 3" key="1">
    <citation type="submission" date="2018-01" db="EMBL/GenBank/DDBJ databases">
        <title>A novel member of the phylum Bacteroidetes isolated from glacier ice.</title>
        <authorList>
            <person name="Liu Q."/>
            <person name="Xin Y.-H."/>
        </authorList>
    </citation>
    <scope>NUCLEOTIDE SEQUENCE [LARGE SCALE GENOMIC DNA]</scope>
    <source>
        <strain evidence="2 3">RB1R16</strain>
    </source>
</reference>
<evidence type="ECO:0000313" key="3">
    <source>
        <dbReference type="Proteomes" id="UP000239872"/>
    </source>
</evidence>
<dbReference type="AlphaFoldDB" id="A0A2S7SQ82"/>